<organism evidence="1 2">
    <name type="scientific">Linderina macrospora</name>
    <dbReference type="NCBI Taxonomy" id="4868"/>
    <lineage>
        <taxon>Eukaryota</taxon>
        <taxon>Fungi</taxon>
        <taxon>Fungi incertae sedis</taxon>
        <taxon>Zoopagomycota</taxon>
        <taxon>Kickxellomycotina</taxon>
        <taxon>Kickxellomycetes</taxon>
        <taxon>Kickxellales</taxon>
        <taxon>Kickxellaceae</taxon>
        <taxon>Linderina</taxon>
    </lineage>
</organism>
<gene>
    <name evidence="1" type="primary">dcl1_2</name>
    <name evidence="1" type="ORF">FBU59_003849</name>
</gene>
<feature type="non-terminal residue" evidence="1">
    <location>
        <position position="652"/>
    </location>
</feature>
<keyword evidence="2" id="KW-1185">Reference proteome</keyword>
<evidence type="ECO:0000313" key="2">
    <source>
        <dbReference type="Proteomes" id="UP001150603"/>
    </source>
</evidence>
<proteinExistence type="predicted"/>
<accession>A0ACC1J772</accession>
<comment type="caution">
    <text evidence="1">The sequence shown here is derived from an EMBL/GenBank/DDBJ whole genome shotgun (WGS) entry which is preliminary data.</text>
</comment>
<dbReference type="Proteomes" id="UP001150603">
    <property type="component" value="Unassembled WGS sequence"/>
</dbReference>
<dbReference type="EMBL" id="JANBPW010002580">
    <property type="protein sequence ID" value="KAJ1940320.1"/>
    <property type="molecule type" value="Genomic_DNA"/>
</dbReference>
<name>A0ACC1J772_9FUNG</name>
<sequence>MTHQIFLNALRHGFVDLEDIDLLVFDECHHARGNHPYALIMSEFYRLAEPSKRPHIFGMTASPLNSQENVQTSVSRLQAVIDSDLCTVDLSLSKHLVAKPDSLCWEYPLPSEFPETELTKKLSQACGKNARLVDRFDIASYLLQLLGPMGVDLMWHHEIQKWHNSVLTDGLQQSSVLKRHEQSLLRTSRGTEPSTCENHIQSLQRETMMVQESLDSRLQEALELRSALAIDREFGGTAVARTMILQRLELLDDDVDIEKIAKRLKTLEEPNNGKPVVADSRRPWSEVRHLLSPQANSLLEILISWRNRANELRGIVFVNRRVTAVALVYIVSQISEFSFISSDALLGAARSGGKAVRPLRQGAVRITNQTTLEDFAKGRLNIIFATQVAEEGVDVQPCNLVVRFEIPKTVISLIQSRGRARKAGSQFYVMVPGMDEDINESTVHKHMGSRTDYEKLVEMEGFLKEWCNSHMSQRTSPVPVPPPAKPGDDSDMDSESGEADTKVVRIGRSGPEYWQFLQRHTLREFSANNPEDDEKELWIESRDRTGRIFTILSSGAKITYLSAIQIVYRYVQTLPQSQYDSLEPVYTFTEEYEKDEEELEVPESDRILAGKKRKKAPPMKLFRCSLTLPANAALRRINGPAMPNKKLAKQIT</sequence>
<evidence type="ECO:0000313" key="1">
    <source>
        <dbReference type="EMBL" id="KAJ1940320.1"/>
    </source>
</evidence>
<reference evidence="1" key="1">
    <citation type="submission" date="2022-07" db="EMBL/GenBank/DDBJ databases">
        <title>Phylogenomic reconstructions and comparative analyses of Kickxellomycotina fungi.</title>
        <authorList>
            <person name="Reynolds N.K."/>
            <person name="Stajich J.E."/>
            <person name="Barry K."/>
            <person name="Grigoriev I.V."/>
            <person name="Crous P."/>
            <person name="Smith M.E."/>
        </authorList>
    </citation>
    <scope>NUCLEOTIDE SEQUENCE</scope>
    <source>
        <strain evidence="1">NRRL 5244</strain>
    </source>
</reference>
<protein>
    <submittedName>
        <fullName evidence="1">Dicer-like protein 1</fullName>
    </submittedName>
</protein>